<evidence type="ECO:0000256" key="1">
    <source>
        <dbReference type="SAM" id="Phobius"/>
    </source>
</evidence>
<dbReference type="AlphaFoldDB" id="A0A8D8QFU2"/>
<accession>A0A8D8QFU2</accession>
<proteinExistence type="predicted"/>
<keyword evidence="1" id="KW-0812">Transmembrane</keyword>
<feature type="transmembrane region" description="Helical" evidence="1">
    <location>
        <begin position="30"/>
        <end position="48"/>
    </location>
</feature>
<keyword evidence="1" id="KW-0472">Membrane</keyword>
<protein>
    <submittedName>
        <fullName evidence="2">Uncharacterized protein</fullName>
    </submittedName>
</protein>
<keyword evidence="1" id="KW-1133">Transmembrane helix</keyword>
<organism evidence="2">
    <name type="scientific">Cacopsylla melanoneura</name>
    <dbReference type="NCBI Taxonomy" id="428564"/>
    <lineage>
        <taxon>Eukaryota</taxon>
        <taxon>Metazoa</taxon>
        <taxon>Ecdysozoa</taxon>
        <taxon>Arthropoda</taxon>
        <taxon>Hexapoda</taxon>
        <taxon>Insecta</taxon>
        <taxon>Pterygota</taxon>
        <taxon>Neoptera</taxon>
        <taxon>Paraneoptera</taxon>
        <taxon>Hemiptera</taxon>
        <taxon>Sternorrhyncha</taxon>
        <taxon>Psylloidea</taxon>
        <taxon>Psyllidae</taxon>
        <taxon>Psyllinae</taxon>
        <taxon>Cacopsylla</taxon>
    </lineage>
</organism>
<reference evidence="2" key="1">
    <citation type="submission" date="2021-05" db="EMBL/GenBank/DDBJ databases">
        <authorList>
            <person name="Alioto T."/>
            <person name="Alioto T."/>
            <person name="Gomez Garrido J."/>
        </authorList>
    </citation>
    <scope>NUCLEOTIDE SEQUENCE</scope>
</reference>
<dbReference type="EMBL" id="HBUF01075999">
    <property type="protein sequence ID" value="CAG6631131.1"/>
    <property type="molecule type" value="Transcribed_RNA"/>
</dbReference>
<evidence type="ECO:0000313" key="2">
    <source>
        <dbReference type="EMBL" id="CAG6631131.1"/>
    </source>
</evidence>
<name>A0A8D8QFU2_9HEMI</name>
<feature type="transmembrane region" description="Helical" evidence="1">
    <location>
        <begin position="54"/>
        <end position="84"/>
    </location>
</feature>
<sequence length="154" mass="16952">MGAFIESRLVRLRFLLEREVVDFTGKSDFLVVRLVLELFLEYLSVGLLSDGFDVLHGVVVLAAVEVLLAVVLLPVVVIVLQVVVEGLEDFLELSSLSHFSVDAELLEENRISNVGEKNFLTKLLSLVRSRCGCANLCSSDPSSFAFTDISFGFP</sequence>